<evidence type="ECO:0000259" key="3">
    <source>
        <dbReference type="Pfam" id="PF01055"/>
    </source>
</evidence>
<feature type="domain" description="Glycosyl hydrolase family 31 C-terminal" evidence="5">
    <location>
        <begin position="507"/>
        <end position="598"/>
    </location>
</feature>
<feature type="domain" description="DUF5110" evidence="4">
    <location>
        <begin position="615"/>
        <end position="683"/>
    </location>
</feature>
<evidence type="ECO:0000256" key="2">
    <source>
        <dbReference type="RuleBase" id="RU361185"/>
    </source>
</evidence>
<gene>
    <name evidence="6" type="ORF">J0J70_02840</name>
</gene>
<evidence type="ECO:0000256" key="1">
    <source>
        <dbReference type="ARBA" id="ARBA00007806"/>
    </source>
</evidence>
<sequence>MEQYISEQFRVTFKPMANSGAVIAGERYRISFLTSRLVRLEYEENGCFENHASQAFWYREQEVPTLKIKETEDIIEASTEHLRLRYVKNQPFSGDTLSIELKYSCKIWRYGTEEGQNLKGTARTLDEVNGMLQLEKGLMSRDGYVIIDDSKSLVFNESGWLQPRTASGVDCYFFGYGTDFKGCLKDYAKVSGKTPLIPRFALGNWWSRYWRYSDEELLQLMTRFETEEIPLSVCIIDMDWHQVAIDPKYGSGWTGYSWNRDLFKNPTQFLKQLHDKKLKTSLNLHPADGIRGHEDCYKDVAEFMGVNVEEEQAVQFDISSPKFMKAYFDKVHQPMEADGVDFWWIDWQQGQNSSMKGLDPLFFLNHLHYLDLGRNQSKRGFTFSRWPGLGGHRYPIGFSGDTIVTWESLQYQPYFTATAANVGYGWWSHDIGGHMQGLDDSELYARWVQYGVFSPINRLHTSSGIFNRREPWKHSHEAFKTAKQYLNLRHQLVPYLYSMAWRNEQEGLPLVTPLYYDHPHEQKAYDYKNEYYFGSELLVAPHLTKRSNVTNRSYTEVWLPSGEYFNFFTGEPYKGNNIYPMYGKLEEMPVFAKAGAIIPLAKHDDNSIENPAKMDILIFGKGQNSFNLYEDDGESREYEQGAYAITTFAVDAKGNDLTFKILPVAGDVSVLPTQREYCLKFRGVSQEADIVVKINDEIIKAEASYDKVTSTLSVELPNYSYTDAVEVFITSEDLYGYHHDVNEAIIELVQDSTIPMTDKQKFEPYFYGILDENLTLNERMIRILAMPIHEEVKQAVLSILVKAKMDEEK</sequence>
<dbReference type="InterPro" id="IPR000322">
    <property type="entry name" value="Glyco_hydro_31_TIM"/>
</dbReference>
<dbReference type="PANTHER" id="PTHR22762">
    <property type="entry name" value="ALPHA-GLUCOSIDASE"/>
    <property type="match status" value="1"/>
</dbReference>
<evidence type="ECO:0000259" key="5">
    <source>
        <dbReference type="Pfam" id="PF21365"/>
    </source>
</evidence>
<feature type="domain" description="Glycoside hydrolase family 31 TIM barrel" evidence="3">
    <location>
        <begin position="194"/>
        <end position="499"/>
    </location>
</feature>
<dbReference type="PANTHER" id="PTHR22762:SF89">
    <property type="entry name" value="ALPHA-XYLOSIDASE"/>
    <property type="match status" value="1"/>
</dbReference>
<dbReference type="CDD" id="cd06595">
    <property type="entry name" value="GH31_u1"/>
    <property type="match status" value="1"/>
</dbReference>
<organism evidence="6 7">
    <name type="scientific">Turicibacter bilis</name>
    <dbReference type="NCBI Taxonomy" id="2735723"/>
    <lineage>
        <taxon>Bacteria</taxon>
        <taxon>Bacillati</taxon>
        <taxon>Bacillota</taxon>
        <taxon>Erysipelotrichia</taxon>
        <taxon>Erysipelotrichales</taxon>
        <taxon>Turicibacteraceae</taxon>
        <taxon>Turicibacter</taxon>
    </lineage>
</organism>
<keyword evidence="2" id="KW-0378">Hydrolase</keyword>
<dbReference type="SUPFAM" id="SSF51445">
    <property type="entry name" value="(Trans)glycosidases"/>
    <property type="match status" value="1"/>
</dbReference>
<dbReference type="InterPro" id="IPR013780">
    <property type="entry name" value="Glyco_hydro_b"/>
</dbReference>
<proteinExistence type="inferred from homology"/>
<accession>A0A9Q9CI37</accession>
<dbReference type="RefSeq" id="WP_212725037.1">
    <property type="nucleotide sequence ID" value="NZ_CP071250.1"/>
</dbReference>
<dbReference type="AlphaFoldDB" id="A0A9Q9CI37"/>
<dbReference type="Proteomes" id="UP001058072">
    <property type="component" value="Chromosome"/>
</dbReference>
<dbReference type="Gene3D" id="2.60.40.1180">
    <property type="entry name" value="Golgi alpha-mannosidase II"/>
    <property type="match status" value="2"/>
</dbReference>
<name>A0A9Q9CI37_9FIRM</name>
<dbReference type="InterPro" id="IPR017853">
    <property type="entry name" value="GH"/>
</dbReference>
<dbReference type="Pfam" id="PF01055">
    <property type="entry name" value="Glyco_hydro_31_2nd"/>
    <property type="match status" value="1"/>
</dbReference>
<evidence type="ECO:0000313" key="7">
    <source>
        <dbReference type="Proteomes" id="UP001058072"/>
    </source>
</evidence>
<dbReference type="SUPFAM" id="SSF51011">
    <property type="entry name" value="Glycosyl hydrolase domain"/>
    <property type="match status" value="1"/>
</dbReference>
<dbReference type="InterPro" id="IPR033403">
    <property type="entry name" value="DUF5110"/>
</dbReference>
<evidence type="ECO:0000259" key="4">
    <source>
        <dbReference type="Pfam" id="PF17137"/>
    </source>
</evidence>
<keyword evidence="2" id="KW-0326">Glycosidase</keyword>
<dbReference type="GO" id="GO:0006491">
    <property type="term" value="P:N-glycan processing"/>
    <property type="evidence" value="ECO:0007669"/>
    <property type="project" value="TreeGrafter"/>
</dbReference>
<comment type="similarity">
    <text evidence="1 2">Belongs to the glycosyl hydrolase 31 family.</text>
</comment>
<evidence type="ECO:0000313" key="6">
    <source>
        <dbReference type="EMBL" id="UUF08960.1"/>
    </source>
</evidence>
<reference evidence="6" key="1">
    <citation type="submission" date="2021-03" db="EMBL/GenBank/DDBJ databases">
        <title>Comparative Genomics and Metabolomics in the genus Turicibacter.</title>
        <authorList>
            <person name="Maki J."/>
            <person name="Looft T."/>
        </authorList>
    </citation>
    <scope>NUCLEOTIDE SEQUENCE</scope>
    <source>
        <strain evidence="6">ISU324</strain>
    </source>
</reference>
<dbReference type="GO" id="GO:0090599">
    <property type="term" value="F:alpha-glucosidase activity"/>
    <property type="evidence" value="ECO:0007669"/>
    <property type="project" value="TreeGrafter"/>
</dbReference>
<dbReference type="EMBL" id="CP071250">
    <property type="protein sequence ID" value="UUF08960.1"/>
    <property type="molecule type" value="Genomic_DNA"/>
</dbReference>
<protein>
    <submittedName>
        <fullName evidence="6">DUF5110 domain-containing protein</fullName>
    </submittedName>
</protein>
<dbReference type="GO" id="GO:0005975">
    <property type="term" value="P:carbohydrate metabolic process"/>
    <property type="evidence" value="ECO:0007669"/>
    <property type="project" value="InterPro"/>
</dbReference>
<dbReference type="Gene3D" id="3.20.20.80">
    <property type="entry name" value="Glycosidases"/>
    <property type="match status" value="1"/>
</dbReference>
<dbReference type="Pfam" id="PF21365">
    <property type="entry name" value="Glyco_hydro_31_3rd"/>
    <property type="match status" value="1"/>
</dbReference>
<dbReference type="Pfam" id="PF17137">
    <property type="entry name" value="DUF5110"/>
    <property type="match status" value="1"/>
</dbReference>
<dbReference type="InterPro" id="IPR048395">
    <property type="entry name" value="Glyco_hydro_31_C"/>
</dbReference>